<reference evidence="3" key="1">
    <citation type="journal article" date="2021" name="Curr. Microbiol.">
        <title>Complete genome of nocamycin-producing strain Saccharothrix syringae NRRL B-16468 reveals the biosynthetic potential for secondary metabolites.</title>
        <authorList>
            <person name="Mo X."/>
            <person name="Yang S."/>
        </authorList>
    </citation>
    <scope>NUCLEOTIDE SEQUENCE [LARGE SCALE GENOMIC DNA]</scope>
    <source>
        <strain evidence="3">ATCC 51364 / DSM 43886 / JCM 6844 / KCTC 9398 / NBRC 14523 / NRRL B-16468 / INA 2240</strain>
    </source>
</reference>
<feature type="compositionally biased region" description="Low complexity" evidence="1">
    <location>
        <begin position="75"/>
        <end position="90"/>
    </location>
</feature>
<evidence type="ECO:0000313" key="3">
    <source>
        <dbReference type="Proteomes" id="UP000325787"/>
    </source>
</evidence>
<sequence length="244" mass="25792">MRTPTTSSGTSRAWAASWTSSARRRSSTGTRTRTSRRLWGQRVHRGTKALITTALVALAAAGCTSEEPGDATPQTKSTGTSATSGSSEPTVEFPPRPVDIDLGGITDGCRALTPDQQRELGIDEAKSELQDVIHGKDSPGCSFQSNSAPLYSYEVTLIADQGVDYWQGGGNLDVVQTTVGGFGAYKVTLAGTTRGDCAFAVDVADGQQLFVSFLPIGDDFTQDQMCQNATKGAEMALQTLKTLK</sequence>
<dbReference type="OrthoDB" id="3700944at2"/>
<feature type="compositionally biased region" description="Low complexity" evidence="1">
    <location>
        <begin position="1"/>
        <end position="32"/>
    </location>
</feature>
<name>A0A5Q0HD43_SACSY</name>
<dbReference type="Pfam" id="PF12079">
    <property type="entry name" value="DUF3558"/>
    <property type="match status" value="1"/>
</dbReference>
<protein>
    <submittedName>
        <fullName evidence="2">DUF3558 domain-containing protein</fullName>
    </submittedName>
</protein>
<dbReference type="Proteomes" id="UP000325787">
    <property type="component" value="Chromosome"/>
</dbReference>
<organism evidence="2 3">
    <name type="scientific">Saccharothrix syringae</name>
    <name type="common">Nocardiopsis syringae</name>
    <dbReference type="NCBI Taxonomy" id="103733"/>
    <lineage>
        <taxon>Bacteria</taxon>
        <taxon>Bacillati</taxon>
        <taxon>Actinomycetota</taxon>
        <taxon>Actinomycetes</taxon>
        <taxon>Pseudonocardiales</taxon>
        <taxon>Pseudonocardiaceae</taxon>
        <taxon>Saccharothrix</taxon>
    </lineage>
</organism>
<dbReference type="KEGG" id="ssyi:EKG83_45555"/>
<accession>A0A5Q0HD43</accession>
<keyword evidence="3" id="KW-1185">Reference proteome</keyword>
<proteinExistence type="predicted"/>
<dbReference type="EMBL" id="CP034550">
    <property type="protein sequence ID" value="QFZ23750.1"/>
    <property type="molecule type" value="Genomic_DNA"/>
</dbReference>
<gene>
    <name evidence="2" type="ORF">EKG83_45555</name>
</gene>
<evidence type="ECO:0000313" key="2">
    <source>
        <dbReference type="EMBL" id="QFZ23750.1"/>
    </source>
</evidence>
<evidence type="ECO:0000256" key="1">
    <source>
        <dbReference type="SAM" id="MobiDB-lite"/>
    </source>
</evidence>
<dbReference type="InterPro" id="IPR024520">
    <property type="entry name" value="DUF3558"/>
</dbReference>
<feature type="region of interest" description="Disordered" evidence="1">
    <location>
        <begin position="1"/>
        <end position="37"/>
    </location>
</feature>
<feature type="region of interest" description="Disordered" evidence="1">
    <location>
        <begin position="64"/>
        <end position="97"/>
    </location>
</feature>
<dbReference type="AlphaFoldDB" id="A0A5Q0HD43"/>